<sequence length="742" mass="77035">MKQKPFISIIIILLVLLTAIIFFRDSGQVGSEMKSYNEAGTYTVKATYKNAEITAAGVTIENATFTGNVSIADSIVDGEIHLTSCNVNGELFVYGGDTIYLNNGTYQKVTVDKQGVKIILLGDATIDTLDAKSPCTIVASEQSKITNLIVEKTASRTSITSQDSGTISTIQANGIADIILNTPTKSVTFGPDATGSTLVANAAVEKIQTESKVMLTINANVGSLIITGAGGGTTVTLGNNAIIASLGTDAPVEITGSGSVTSATTNNASNLTGTITPGIINITTAPLTNDPTGGLTISAKTSTTSTTGTSSASKTSGTSNTSNTAASLTNNTAWYAESGNSSNLINPKYDTPAVDTPADSDSVSVTSVQVLPVEADVFMGNTLTLSADIRPENATNKTVSWESANPKIATVSNGIVTPVSNGEVMIVARTQDGDKTDFCKVTVKTNITAVTMIDTIDAVNNNISETIAYNENYTLPISVTVRGYGSNDTFSCSVTWTPESADNKKVGETTYVGTLIMPGGYYNFDNIQPKIQLTVKSQPVIAVSSALTSQRIYLNGNPASLSVDATVTEGKTLSYQWFQRIGTVDTTLDGETGSAYDPDQSSTPGTVYYYCILTAENADPLTRLAGIVVTSTNPANPAALAEMPKITAQPVSVSGTTAGSPVSLSVEANVDNGGTLAYQWFTRTEAINADGTAIPGATGKTHSFNAPDTAGTTYYYVEITNTEAGRSSTTSVSLPVSVTAIS</sequence>
<protein>
    <recommendedName>
        <fullName evidence="3">BIG2 domain-containing protein</fullName>
    </recommendedName>
</protein>
<dbReference type="EMBL" id="WJBD01000002">
    <property type="protein sequence ID" value="MBC3887218.1"/>
    <property type="molecule type" value="Genomic_DNA"/>
</dbReference>
<accession>A0A923HZ48</accession>
<name>A0A923HZ48_9FIRM</name>
<evidence type="ECO:0000313" key="5">
    <source>
        <dbReference type="Proteomes" id="UP000616595"/>
    </source>
</evidence>
<dbReference type="InterPro" id="IPR003343">
    <property type="entry name" value="Big_2"/>
</dbReference>
<reference evidence="4" key="2">
    <citation type="submission" date="2020-10" db="EMBL/GenBank/DDBJ databases">
        <title>Comparative genomics of the Acetobacterium genus.</title>
        <authorList>
            <person name="Marshall C."/>
            <person name="May H."/>
            <person name="Norman S."/>
        </authorList>
    </citation>
    <scope>NUCLEOTIDE SEQUENCE</scope>
    <source>
        <strain evidence="4">DER-2019</strain>
    </source>
</reference>
<feature type="transmembrane region" description="Helical" evidence="2">
    <location>
        <begin position="6"/>
        <end position="23"/>
    </location>
</feature>
<dbReference type="OrthoDB" id="1777690at2"/>
<feature type="region of interest" description="Disordered" evidence="1">
    <location>
        <begin position="341"/>
        <end position="360"/>
    </location>
</feature>
<keyword evidence="2" id="KW-1133">Transmembrane helix</keyword>
<feature type="region of interest" description="Disordered" evidence="1">
    <location>
        <begin position="291"/>
        <end position="324"/>
    </location>
</feature>
<proteinExistence type="predicted"/>
<evidence type="ECO:0000313" key="4">
    <source>
        <dbReference type="EMBL" id="MBC3887218.1"/>
    </source>
</evidence>
<keyword evidence="5" id="KW-1185">Reference proteome</keyword>
<keyword evidence="2" id="KW-0812">Transmembrane</keyword>
<reference evidence="4" key="1">
    <citation type="submission" date="2019-10" db="EMBL/GenBank/DDBJ databases">
        <authorList>
            <person name="Ross D.E."/>
            <person name="Gulliver D."/>
        </authorList>
    </citation>
    <scope>NUCLEOTIDE SEQUENCE</scope>
    <source>
        <strain evidence="4">DER-2019</strain>
    </source>
</reference>
<dbReference type="SMART" id="SM00635">
    <property type="entry name" value="BID_2"/>
    <property type="match status" value="1"/>
</dbReference>
<dbReference type="InterPro" id="IPR008964">
    <property type="entry name" value="Invasin/intimin_cell_adhesion"/>
</dbReference>
<evidence type="ECO:0000256" key="1">
    <source>
        <dbReference type="SAM" id="MobiDB-lite"/>
    </source>
</evidence>
<dbReference type="InterPro" id="IPR011081">
    <property type="entry name" value="Big_4"/>
</dbReference>
<dbReference type="Pfam" id="PF02368">
    <property type="entry name" value="Big_2"/>
    <property type="match status" value="1"/>
</dbReference>
<gene>
    <name evidence="4" type="ORF">GH810_02700</name>
</gene>
<evidence type="ECO:0000259" key="3">
    <source>
        <dbReference type="SMART" id="SM00635"/>
    </source>
</evidence>
<dbReference type="RefSeq" id="WP_148566438.1">
    <property type="nucleotide sequence ID" value="NZ_RXYA01000004.1"/>
</dbReference>
<evidence type="ECO:0000256" key="2">
    <source>
        <dbReference type="SAM" id="Phobius"/>
    </source>
</evidence>
<keyword evidence="2" id="KW-0472">Membrane</keyword>
<feature type="compositionally biased region" description="Low complexity" evidence="1">
    <location>
        <begin position="298"/>
        <end position="324"/>
    </location>
</feature>
<feature type="domain" description="BIG2" evidence="3">
    <location>
        <begin position="364"/>
        <end position="440"/>
    </location>
</feature>
<organism evidence="4 5">
    <name type="scientific">Acetobacterium paludosum</name>
    <dbReference type="NCBI Taxonomy" id="52693"/>
    <lineage>
        <taxon>Bacteria</taxon>
        <taxon>Bacillati</taxon>
        <taxon>Bacillota</taxon>
        <taxon>Clostridia</taxon>
        <taxon>Eubacteriales</taxon>
        <taxon>Eubacteriaceae</taxon>
        <taxon>Acetobacterium</taxon>
    </lineage>
</organism>
<dbReference type="SUPFAM" id="SSF49373">
    <property type="entry name" value="Invasin/intimin cell-adhesion fragments"/>
    <property type="match status" value="1"/>
</dbReference>
<dbReference type="Pfam" id="PF07532">
    <property type="entry name" value="Big_4"/>
    <property type="match status" value="1"/>
</dbReference>
<dbReference type="AlphaFoldDB" id="A0A923HZ48"/>
<comment type="caution">
    <text evidence="4">The sequence shown here is derived from an EMBL/GenBank/DDBJ whole genome shotgun (WGS) entry which is preliminary data.</text>
</comment>
<dbReference type="Proteomes" id="UP000616595">
    <property type="component" value="Unassembled WGS sequence"/>
</dbReference>
<dbReference type="Gene3D" id="2.60.40.1080">
    <property type="match status" value="1"/>
</dbReference>